<evidence type="ECO:0000313" key="1">
    <source>
        <dbReference type="EMBL" id="AEI46147.1"/>
    </source>
</evidence>
<organism evidence="1 2">
    <name type="scientific">Paenibacillus mucilaginosus (strain KNP414)</name>
    <dbReference type="NCBI Taxonomy" id="1036673"/>
    <lineage>
        <taxon>Bacteria</taxon>
        <taxon>Bacillati</taxon>
        <taxon>Bacillota</taxon>
        <taxon>Bacilli</taxon>
        <taxon>Bacillales</taxon>
        <taxon>Paenibacillaceae</taxon>
        <taxon>Paenibacillus</taxon>
    </lineage>
</organism>
<sequence length="39" mass="4141">MTPVRPFCAGWTAEGEHTEGKAELGPCRGRMAGFGDSVM</sequence>
<accession>F8FCQ6</accession>
<reference evidence="1 2" key="2">
    <citation type="journal article" date="2013" name="Genome Announc.">
        <title>Genome Sequence of Growth-Improving Paenibacillus mucilaginosus Strain KNP414.</title>
        <authorList>
            <person name="Lu J.J."/>
            <person name="Wang J.F."/>
            <person name="Hu X.F."/>
        </authorList>
    </citation>
    <scope>NUCLEOTIDE SEQUENCE [LARGE SCALE GENOMIC DNA]</scope>
    <source>
        <strain evidence="1 2">KNP414</strain>
    </source>
</reference>
<dbReference type="KEGG" id="pms:KNP414_07661"/>
<dbReference type="HOGENOM" id="CLU_3313862_0_0_9"/>
<dbReference type="AlphaFoldDB" id="F8FCQ6"/>
<protein>
    <submittedName>
        <fullName evidence="1">Uncharacterized protein</fullName>
    </submittedName>
</protein>
<proteinExistence type="predicted"/>
<evidence type="ECO:0000313" key="2">
    <source>
        <dbReference type="Proteomes" id="UP000006620"/>
    </source>
</evidence>
<dbReference type="EMBL" id="CP002869">
    <property type="protein sequence ID" value="AEI46147.1"/>
    <property type="molecule type" value="Genomic_DNA"/>
</dbReference>
<dbReference type="Proteomes" id="UP000006620">
    <property type="component" value="Chromosome"/>
</dbReference>
<gene>
    <name evidence="1" type="ordered locus">KNP414_07661</name>
</gene>
<name>F8FCQ6_PAEMK</name>
<reference evidence="2" key="1">
    <citation type="submission" date="2011-06" db="EMBL/GenBank/DDBJ databases">
        <title>Complete genome sequence of Paenibacillus mucilaginosus KNP414.</title>
        <authorList>
            <person name="Wang J."/>
            <person name="Hu S."/>
            <person name="Hu X."/>
            <person name="Zhang B."/>
            <person name="Dong D."/>
            <person name="Zhang S."/>
            <person name="Zhao K."/>
            <person name="Wu D."/>
        </authorList>
    </citation>
    <scope>NUCLEOTIDE SEQUENCE [LARGE SCALE GENOMIC DNA]</scope>
    <source>
        <strain evidence="2">KNP414</strain>
    </source>
</reference>